<dbReference type="CDD" id="cd00093">
    <property type="entry name" value="HTH_XRE"/>
    <property type="match status" value="1"/>
</dbReference>
<reference evidence="2 3" key="1">
    <citation type="submission" date="2014-09" db="EMBL/GenBank/DDBJ databases">
        <title>Draft genome of Bradyrhizobium japonicum Is-34.</title>
        <authorList>
            <person name="Tsurumaru H."/>
            <person name="Yamakawa T."/>
            <person name="Hashimoto S."/>
            <person name="Okizaki K."/>
            <person name="Kanesaki Y."/>
            <person name="Yoshikawa H."/>
            <person name="Yajima S."/>
        </authorList>
    </citation>
    <scope>NUCLEOTIDE SEQUENCE [LARGE SCALE GENOMIC DNA]</scope>
    <source>
        <strain evidence="2 3">Is-34</strain>
    </source>
</reference>
<dbReference type="InterPro" id="IPR010982">
    <property type="entry name" value="Lambda_DNA-bd_dom_sf"/>
</dbReference>
<dbReference type="PROSITE" id="PS50943">
    <property type="entry name" value="HTH_CROC1"/>
    <property type="match status" value="1"/>
</dbReference>
<proteinExistence type="predicted"/>
<feature type="domain" description="HTH cro/C1-type" evidence="1">
    <location>
        <begin position="11"/>
        <end position="41"/>
    </location>
</feature>
<dbReference type="Pfam" id="PF01381">
    <property type="entry name" value="HTH_3"/>
    <property type="match status" value="1"/>
</dbReference>
<dbReference type="AlphaFoldDB" id="A0A0A3XYY0"/>
<sequence length="89" mass="10007">MDDQLLTPSLLRAARGLIGWSQTELAQHAGVSRMVIAKIETTVATHRHDPRRKAVLEKLQRVLEDECGIEFTFASDRTGEGVRLRAKPR</sequence>
<evidence type="ECO:0000313" key="2">
    <source>
        <dbReference type="EMBL" id="KGT79662.1"/>
    </source>
</evidence>
<protein>
    <recommendedName>
        <fullName evidence="1">HTH cro/C1-type domain-containing protein</fullName>
    </recommendedName>
</protein>
<dbReference type="Gene3D" id="1.10.260.40">
    <property type="entry name" value="lambda repressor-like DNA-binding domains"/>
    <property type="match status" value="1"/>
</dbReference>
<dbReference type="InterPro" id="IPR001387">
    <property type="entry name" value="Cro/C1-type_HTH"/>
</dbReference>
<dbReference type="EMBL" id="JRPN01000010">
    <property type="protein sequence ID" value="KGT79662.1"/>
    <property type="molecule type" value="Genomic_DNA"/>
</dbReference>
<dbReference type="Proteomes" id="UP000030377">
    <property type="component" value="Unassembled WGS sequence"/>
</dbReference>
<dbReference type="RefSeq" id="WP_041955378.1">
    <property type="nucleotide sequence ID" value="NZ_JRPN01000010.1"/>
</dbReference>
<accession>A0A0A3XYY0</accession>
<evidence type="ECO:0000313" key="3">
    <source>
        <dbReference type="Proteomes" id="UP000030377"/>
    </source>
</evidence>
<name>A0A0A3XYY0_BRAJP</name>
<comment type="caution">
    <text evidence="2">The sequence shown here is derived from an EMBL/GenBank/DDBJ whole genome shotgun (WGS) entry which is preliminary data.</text>
</comment>
<evidence type="ECO:0000259" key="1">
    <source>
        <dbReference type="PROSITE" id="PS50943"/>
    </source>
</evidence>
<dbReference type="SUPFAM" id="SSF47413">
    <property type="entry name" value="lambda repressor-like DNA-binding domains"/>
    <property type="match status" value="1"/>
</dbReference>
<organism evidence="2 3">
    <name type="scientific">Bradyrhizobium japonicum</name>
    <dbReference type="NCBI Taxonomy" id="375"/>
    <lineage>
        <taxon>Bacteria</taxon>
        <taxon>Pseudomonadati</taxon>
        <taxon>Pseudomonadota</taxon>
        <taxon>Alphaproteobacteria</taxon>
        <taxon>Hyphomicrobiales</taxon>
        <taxon>Nitrobacteraceae</taxon>
        <taxon>Bradyrhizobium</taxon>
    </lineage>
</organism>
<gene>
    <name evidence="2" type="ORF">MA20_11695</name>
</gene>
<dbReference type="GO" id="GO:0003677">
    <property type="term" value="F:DNA binding"/>
    <property type="evidence" value="ECO:0007669"/>
    <property type="project" value="InterPro"/>
</dbReference>